<comment type="caution">
    <text evidence="1">The sequence shown here is derived from an EMBL/GenBank/DDBJ whole genome shotgun (WGS) entry which is preliminary data.</text>
</comment>
<sequence>MTTTATMTAIAITTSIFIPFVFPCSFGAGPDACAVLDSEITKVISGKTAVVC</sequence>
<name>A0ABR2GYC2_9EUKA</name>
<proteinExistence type="predicted"/>
<organism evidence="1 2">
    <name type="scientific">Tritrichomonas musculus</name>
    <dbReference type="NCBI Taxonomy" id="1915356"/>
    <lineage>
        <taxon>Eukaryota</taxon>
        <taxon>Metamonada</taxon>
        <taxon>Parabasalia</taxon>
        <taxon>Tritrichomonadida</taxon>
        <taxon>Tritrichomonadidae</taxon>
        <taxon>Tritrichomonas</taxon>
    </lineage>
</organism>
<reference evidence="1 2" key="1">
    <citation type="submission" date="2024-04" db="EMBL/GenBank/DDBJ databases">
        <title>Tritrichomonas musculus Genome.</title>
        <authorList>
            <person name="Alves-Ferreira E."/>
            <person name="Grigg M."/>
            <person name="Lorenzi H."/>
            <person name="Galac M."/>
        </authorList>
    </citation>
    <scope>NUCLEOTIDE SEQUENCE [LARGE SCALE GENOMIC DNA]</scope>
    <source>
        <strain evidence="1 2">EAF2021</strain>
    </source>
</reference>
<gene>
    <name evidence="1" type="ORF">M9Y10_032379</name>
</gene>
<keyword evidence="2" id="KW-1185">Reference proteome</keyword>
<protein>
    <submittedName>
        <fullName evidence="1">Uncharacterized protein</fullName>
    </submittedName>
</protein>
<accession>A0ABR2GYC2</accession>
<dbReference type="EMBL" id="JAPFFF010000053">
    <property type="protein sequence ID" value="KAK8838920.1"/>
    <property type="molecule type" value="Genomic_DNA"/>
</dbReference>
<evidence type="ECO:0000313" key="1">
    <source>
        <dbReference type="EMBL" id="KAK8838920.1"/>
    </source>
</evidence>
<evidence type="ECO:0000313" key="2">
    <source>
        <dbReference type="Proteomes" id="UP001470230"/>
    </source>
</evidence>
<dbReference type="Proteomes" id="UP001470230">
    <property type="component" value="Unassembled WGS sequence"/>
</dbReference>